<dbReference type="SUPFAM" id="SSF54975">
    <property type="entry name" value="Acylphosphatase/BLUF domain-like"/>
    <property type="match status" value="1"/>
</dbReference>
<comment type="caution">
    <text evidence="14">The sequence shown here is derived from an EMBL/GenBank/DDBJ whole genome shotgun (WGS) entry which is preliminary data.</text>
</comment>
<dbReference type="Gene3D" id="3.30.110.120">
    <property type="match status" value="1"/>
</dbReference>
<feature type="active site" evidence="11">
    <location>
        <position position="38"/>
    </location>
</feature>
<dbReference type="Proteomes" id="UP001623591">
    <property type="component" value="Unassembled WGS sequence"/>
</dbReference>
<feature type="active site" evidence="11">
    <location>
        <position position="20"/>
    </location>
</feature>
<dbReference type="PROSITE" id="PS51163">
    <property type="entry name" value="YRDC"/>
    <property type="match status" value="1"/>
</dbReference>
<dbReference type="Pfam" id="PF01300">
    <property type="entry name" value="Sua5_yciO_yrdC"/>
    <property type="match status" value="1"/>
</dbReference>
<dbReference type="EMBL" id="JBJHZZ010000009">
    <property type="protein sequence ID" value="MFL0247805.1"/>
    <property type="molecule type" value="Genomic_DNA"/>
</dbReference>
<dbReference type="InterPro" id="IPR011125">
    <property type="entry name" value="Znf_HypF"/>
</dbReference>
<dbReference type="InterPro" id="IPR017968">
    <property type="entry name" value="Acylphosphatase_CS"/>
</dbReference>
<evidence type="ECO:0000256" key="7">
    <source>
        <dbReference type="ARBA" id="ARBA00022833"/>
    </source>
</evidence>
<sequence>MTKRRIFITVSGIVQGVGFRPFVYNLALSLSLNGWVNNNSEGVYIDLEGTDKDINEFLYKLENTPPPLSRIEKIVTEYMELKNYEGFIIKESSTEDDKITLISPDIAMCEDCKNDILDMNNRRYGYPFTNCTNCGPRFSIIKSIPYDRDKTTMKKFPMCEPCIAEYKDPLNRRFHAQPNACEDCGPSIYVTDNFGNQINALYVTANYNKESLNIIKWTVQKLKEGKIFAVKGLTGFHLCCDATNRDAVKLLRERKKRPYKPLAVMIKDLAAVKKYCMVSKKEEELLNGIRKPIVLLRQNKDYNLPGSIAPNQKTLGVMLPYTPLHQLIFNEDIEVLVMTSANYFGLPLEYENEKAARHLSSIVDYFLMHNRDVHIPVDDSVTKVFNEDEILIRRARGYAPDPIKYETASKILACGPNMKNTFAISKENFIFLSQHNGDLENLETIMHYKRNVEHFKNIFSFEPEFIAYDMHPNYNSTEYALKYDAPKIPVQHHHAHIASCMVESNITNRVIGVSFDGTGYGTDDKIWGGEFLVCDLLSFHRIAHLDYIKIPGGEISIKEPWRMAVSYIQKLYKSGIKILNLSLNEVITRLYGEKALTISKIIEHNINCPETSSMGRLFDAVSSIIGIRDKITYEGQASIELEASIKDTKSESYHYSIVKEENNYIINPYKLIEEILIDRFSGTEKHILSLKFHNSIINLTAEICAIIRDDTSLNEVVLSGGVFQNSFILKNLYEKLKSLGFKVYYPKAFPTNDGGIALGQIAIANERIKKEYKGRNN</sequence>
<keyword evidence="11" id="KW-0378">Hydrolase</keyword>
<keyword evidence="4 14" id="KW-0436">Ligase</keyword>
<evidence type="ECO:0000259" key="12">
    <source>
        <dbReference type="PROSITE" id="PS51160"/>
    </source>
</evidence>
<dbReference type="InterPro" id="IPR041440">
    <property type="entry name" value="HypF_C"/>
</dbReference>
<comment type="similarity">
    <text evidence="2">Belongs to the acylphosphatase family.</text>
</comment>
<organism evidence="14 15">
    <name type="scientific">Candidatus Clostridium stratigraminis</name>
    <dbReference type="NCBI Taxonomy" id="3381661"/>
    <lineage>
        <taxon>Bacteria</taxon>
        <taxon>Bacillati</taxon>
        <taxon>Bacillota</taxon>
        <taxon>Clostridia</taxon>
        <taxon>Eubacteriales</taxon>
        <taxon>Clostridiaceae</taxon>
        <taxon>Clostridium</taxon>
    </lineage>
</organism>
<evidence type="ECO:0000256" key="9">
    <source>
        <dbReference type="ARBA" id="ARBA00048220"/>
    </source>
</evidence>
<evidence type="ECO:0000259" key="13">
    <source>
        <dbReference type="PROSITE" id="PS51163"/>
    </source>
</evidence>
<keyword evidence="15" id="KW-1185">Reference proteome</keyword>
<dbReference type="EC" id="6.2.-.-" evidence="10"/>
<evidence type="ECO:0000256" key="4">
    <source>
        <dbReference type="ARBA" id="ARBA00022598"/>
    </source>
</evidence>
<dbReference type="InterPro" id="IPR017945">
    <property type="entry name" value="DHBP_synth_RibB-like_a/b_dom"/>
</dbReference>
<dbReference type="InterPro" id="IPR051060">
    <property type="entry name" value="Carbamoyltrans_HypF-like"/>
</dbReference>
<dbReference type="SUPFAM" id="SSF55821">
    <property type="entry name" value="YrdC/RibB"/>
    <property type="match status" value="1"/>
</dbReference>
<dbReference type="InterPro" id="IPR055128">
    <property type="entry name" value="HypF_C_2"/>
</dbReference>
<feature type="domain" description="YrdC-like" evidence="13">
    <location>
        <begin position="212"/>
        <end position="397"/>
    </location>
</feature>
<feature type="domain" description="Acylphosphatase-like" evidence="12">
    <location>
        <begin position="5"/>
        <end position="91"/>
    </location>
</feature>
<dbReference type="GO" id="GO:0016874">
    <property type="term" value="F:ligase activity"/>
    <property type="evidence" value="ECO:0007669"/>
    <property type="project" value="UniProtKB-KW"/>
</dbReference>
<dbReference type="PROSITE" id="PS51160">
    <property type="entry name" value="ACYLPHOSPHATASE_3"/>
    <property type="match status" value="1"/>
</dbReference>
<keyword evidence="7" id="KW-0862">Zinc</keyword>
<evidence type="ECO:0000256" key="6">
    <source>
        <dbReference type="ARBA" id="ARBA00022771"/>
    </source>
</evidence>
<dbReference type="InterPro" id="IPR001792">
    <property type="entry name" value="Acylphosphatase-like_dom"/>
</dbReference>
<dbReference type="Pfam" id="PF07503">
    <property type="entry name" value="zf-HYPF"/>
    <property type="match status" value="2"/>
</dbReference>
<comment type="catalytic activity">
    <reaction evidence="8 11">
        <text>an acyl phosphate + H2O = a carboxylate + phosphate + H(+)</text>
        <dbReference type="Rhea" id="RHEA:14965"/>
        <dbReference type="ChEBI" id="CHEBI:15377"/>
        <dbReference type="ChEBI" id="CHEBI:15378"/>
        <dbReference type="ChEBI" id="CHEBI:29067"/>
        <dbReference type="ChEBI" id="CHEBI:43474"/>
        <dbReference type="ChEBI" id="CHEBI:59918"/>
        <dbReference type="EC" id="3.6.1.7"/>
    </reaction>
</comment>
<dbReference type="NCBIfam" id="TIGR00143">
    <property type="entry name" value="hypF"/>
    <property type="match status" value="1"/>
</dbReference>
<dbReference type="PANTHER" id="PTHR42959">
    <property type="entry name" value="CARBAMOYLTRANSFERASE"/>
    <property type="match status" value="1"/>
</dbReference>
<dbReference type="InterPro" id="IPR006070">
    <property type="entry name" value="Sua5-like_dom"/>
</dbReference>
<proteinExistence type="inferred from homology"/>
<dbReference type="Pfam" id="PF00708">
    <property type="entry name" value="Acylphosphatase"/>
    <property type="match status" value="1"/>
</dbReference>
<evidence type="ECO:0000256" key="2">
    <source>
        <dbReference type="ARBA" id="ARBA00005614"/>
    </source>
</evidence>
<evidence type="ECO:0000256" key="11">
    <source>
        <dbReference type="PROSITE-ProRule" id="PRU00520"/>
    </source>
</evidence>
<accession>A0ABW8T838</accession>
<evidence type="ECO:0000256" key="1">
    <source>
        <dbReference type="ARBA" id="ARBA00004711"/>
    </source>
</evidence>
<dbReference type="Gene3D" id="3.90.870.50">
    <property type="match status" value="1"/>
</dbReference>
<evidence type="ECO:0000313" key="14">
    <source>
        <dbReference type="EMBL" id="MFL0247805.1"/>
    </source>
</evidence>
<evidence type="ECO:0000256" key="8">
    <source>
        <dbReference type="ARBA" id="ARBA00047645"/>
    </source>
</evidence>
<name>A0ABW8T838_9CLOT</name>
<evidence type="ECO:0000256" key="3">
    <source>
        <dbReference type="ARBA" id="ARBA00008097"/>
    </source>
</evidence>
<reference evidence="14 15" key="1">
    <citation type="submission" date="2024-11" db="EMBL/GenBank/DDBJ databases">
        <authorList>
            <person name="Heng Y.C."/>
            <person name="Lim A.C.H."/>
            <person name="Lee J.K.Y."/>
            <person name="Kittelmann S."/>
        </authorList>
    </citation>
    <scope>NUCLEOTIDE SEQUENCE [LARGE SCALE GENOMIC DNA]</scope>
    <source>
        <strain evidence="14 15">WILCCON 0185</strain>
    </source>
</reference>
<comment type="catalytic activity">
    <reaction evidence="9">
        <text>C-terminal L-cysteinyl-[HypE protein] + carbamoyl phosphate + ATP + H2O = C-terminal S-carboxamide-L-cysteinyl-[HypE protein] + AMP + phosphate + diphosphate + H(+)</text>
        <dbReference type="Rhea" id="RHEA:55636"/>
        <dbReference type="Rhea" id="RHEA-COMP:14247"/>
        <dbReference type="Rhea" id="RHEA-COMP:14392"/>
        <dbReference type="ChEBI" id="CHEBI:15377"/>
        <dbReference type="ChEBI" id="CHEBI:15378"/>
        <dbReference type="ChEBI" id="CHEBI:30616"/>
        <dbReference type="ChEBI" id="CHEBI:33019"/>
        <dbReference type="ChEBI" id="CHEBI:43474"/>
        <dbReference type="ChEBI" id="CHEBI:58228"/>
        <dbReference type="ChEBI" id="CHEBI:76913"/>
        <dbReference type="ChEBI" id="CHEBI:139126"/>
        <dbReference type="ChEBI" id="CHEBI:456215"/>
    </reaction>
</comment>
<dbReference type="InterPro" id="IPR036046">
    <property type="entry name" value="Acylphosphatase-like_dom_sf"/>
</dbReference>
<gene>
    <name evidence="14" type="primary">hypF</name>
    <name evidence="14" type="ORF">ACJDUG_12570</name>
</gene>
<evidence type="ECO:0000313" key="15">
    <source>
        <dbReference type="Proteomes" id="UP001623591"/>
    </source>
</evidence>
<dbReference type="Gene3D" id="3.30.420.360">
    <property type="match status" value="1"/>
</dbReference>
<comment type="pathway">
    <text evidence="1">Protein modification; [NiFe] hydrogenase maturation.</text>
</comment>
<dbReference type="RefSeq" id="WP_406770235.1">
    <property type="nucleotide sequence ID" value="NZ_JBJHZZ010000009.1"/>
</dbReference>
<keyword evidence="5" id="KW-0479">Metal-binding</keyword>
<dbReference type="InterPro" id="IPR004421">
    <property type="entry name" value="Carbamoyltransferase_HypF"/>
</dbReference>
<dbReference type="PROSITE" id="PS00150">
    <property type="entry name" value="ACYLPHOSPHATASE_1"/>
    <property type="match status" value="1"/>
</dbReference>
<comment type="similarity">
    <text evidence="3 10">Belongs to the carbamoyltransferase HypF family.</text>
</comment>
<dbReference type="PANTHER" id="PTHR42959:SF1">
    <property type="entry name" value="CARBAMOYLTRANSFERASE HYPF"/>
    <property type="match status" value="1"/>
</dbReference>
<dbReference type="PIRSF" id="PIRSF006256">
    <property type="entry name" value="CMPcnvr_hdrg_mat"/>
    <property type="match status" value="1"/>
</dbReference>
<dbReference type="Gene3D" id="3.30.420.40">
    <property type="match status" value="1"/>
</dbReference>
<keyword evidence="6" id="KW-0863">Zinc-finger</keyword>
<dbReference type="Pfam" id="PF17788">
    <property type="entry name" value="HypF_C"/>
    <property type="match status" value="1"/>
</dbReference>
<dbReference type="Pfam" id="PF22521">
    <property type="entry name" value="HypF_C_2"/>
    <property type="match status" value="1"/>
</dbReference>
<evidence type="ECO:0000256" key="10">
    <source>
        <dbReference type="PIRNR" id="PIRNR006256"/>
    </source>
</evidence>
<protein>
    <recommendedName>
        <fullName evidence="10">Carbamoyltransferase</fullName>
        <ecNumber evidence="10">6.2.-.-</ecNumber>
    </recommendedName>
</protein>
<evidence type="ECO:0000256" key="5">
    <source>
        <dbReference type="ARBA" id="ARBA00022723"/>
    </source>
</evidence>